<dbReference type="EMBL" id="JAGETT010000007">
    <property type="protein sequence ID" value="MBO1919749.1"/>
    <property type="molecule type" value="Genomic_DNA"/>
</dbReference>
<organism evidence="3">
    <name type="scientific">Staphylococcus xylosus</name>
    <dbReference type="NCBI Taxonomy" id="1288"/>
    <lineage>
        <taxon>Bacteria</taxon>
        <taxon>Bacillati</taxon>
        <taxon>Bacillota</taxon>
        <taxon>Bacilli</taxon>
        <taxon>Bacillales</taxon>
        <taxon>Staphylococcaceae</taxon>
        <taxon>Staphylococcus</taxon>
    </lineage>
</organism>
<feature type="domain" description="ComEC/Rec2-related protein" evidence="2">
    <location>
        <begin position="10"/>
        <end position="50"/>
    </location>
</feature>
<sequence length="51" mass="5655">MNLRARFCTISGDTSAISADDIEKYKDIGIYHLLAISGMHIATLTSIIYFC</sequence>
<dbReference type="InterPro" id="IPR004477">
    <property type="entry name" value="ComEC_N"/>
</dbReference>
<evidence type="ECO:0000313" key="3">
    <source>
        <dbReference type="EMBL" id="MBO1919749.1"/>
    </source>
</evidence>
<comment type="caution">
    <text evidence="3">The sequence shown here is derived from an EMBL/GenBank/DDBJ whole genome shotgun (WGS) entry which is preliminary data.</text>
</comment>
<reference evidence="3" key="1">
    <citation type="submission" date="2021-03" db="EMBL/GenBank/DDBJ databases">
        <title>Molecular epidemiology and mechanisms of colistin and carbapenem resistance in Enterobacteriaceae from clinical isolates, the environment and porcine samples in Pretoria, South Africa.</title>
        <authorList>
            <person name="Bogoshi D."/>
            <person name="Mbelle N.M."/>
            <person name="Naidoo V."/>
            <person name="Osei Sekyere J."/>
        </authorList>
    </citation>
    <scope>NUCLEOTIDE SEQUENCE</scope>
    <source>
        <strain evidence="3">ESB009</strain>
    </source>
</reference>
<feature type="transmembrane region" description="Helical" evidence="1">
    <location>
        <begin position="30"/>
        <end position="50"/>
    </location>
</feature>
<gene>
    <name evidence="3" type="ORF">J4710_01805</name>
</gene>
<name>A0A939SRW7_STAXY</name>
<evidence type="ECO:0000259" key="2">
    <source>
        <dbReference type="Pfam" id="PF03772"/>
    </source>
</evidence>
<protein>
    <submittedName>
        <fullName evidence="3">ComEC/Rec2 family competence protein</fullName>
    </submittedName>
</protein>
<accession>A0A939SRW7</accession>
<dbReference type="Pfam" id="PF03772">
    <property type="entry name" value="Competence"/>
    <property type="match status" value="1"/>
</dbReference>
<keyword evidence="1" id="KW-0472">Membrane</keyword>
<evidence type="ECO:0000256" key="1">
    <source>
        <dbReference type="SAM" id="Phobius"/>
    </source>
</evidence>
<keyword evidence="1" id="KW-1133">Transmembrane helix</keyword>
<keyword evidence="1" id="KW-0812">Transmembrane</keyword>
<dbReference type="AlphaFoldDB" id="A0A939SRW7"/>
<proteinExistence type="predicted"/>